<dbReference type="InterPro" id="IPR027304">
    <property type="entry name" value="Trigger_fact/SurA_dom_sf"/>
</dbReference>
<protein>
    <submittedName>
        <fullName evidence="3">Peptidyl-prolyl cis-trans isomerase</fullName>
    </submittedName>
</protein>
<dbReference type="EMBL" id="JRMQ02000008">
    <property type="protein sequence ID" value="TLE01229.1"/>
    <property type="molecule type" value="Genomic_DNA"/>
</dbReference>
<dbReference type="PANTHER" id="PTHR47637">
    <property type="entry name" value="CHAPERONE SURA"/>
    <property type="match status" value="1"/>
</dbReference>
<dbReference type="AlphaFoldDB" id="A0A4U8TN67"/>
<dbReference type="GeneID" id="82321775"/>
<dbReference type="Gene3D" id="1.10.4030.10">
    <property type="entry name" value="Porin chaperone SurA, peptide-binding domain"/>
    <property type="match status" value="1"/>
</dbReference>
<dbReference type="InterPro" id="IPR046357">
    <property type="entry name" value="PPIase_dom_sf"/>
</dbReference>
<evidence type="ECO:0000313" key="4">
    <source>
        <dbReference type="Proteomes" id="UP000029707"/>
    </source>
</evidence>
<proteinExistence type="predicted"/>
<dbReference type="Proteomes" id="UP000029707">
    <property type="component" value="Unassembled WGS sequence"/>
</dbReference>
<dbReference type="SUPFAM" id="SSF109998">
    <property type="entry name" value="Triger factor/SurA peptide-binding domain-like"/>
    <property type="match status" value="1"/>
</dbReference>
<feature type="domain" description="Cj1289-like C-terminal" evidence="2">
    <location>
        <begin position="138"/>
        <end position="231"/>
    </location>
</feature>
<dbReference type="Gene3D" id="3.10.50.40">
    <property type="match status" value="1"/>
</dbReference>
<organism evidence="3 4">
    <name type="scientific">Helicobacter japonicus</name>
    <dbReference type="NCBI Taxonomy" id="425400"/>
    <lineage>
        <taxon>Bacteria</taxon>
        <taxon>Pseudomonadati</taxon>
        <taxon>Campylobacterota</taxon>
        <taxon>Epsilonproteobacteria</taxon>
        <taxon>Campylobacterales</taxon>
        <taxon>Helicobacteraceae</taxon>
        <taxon>Helicobacter</taxon>
    </lineage>
</organism>
<dbReference type="GO" id="GO:0003755">
    <property type="term" value="F:peptidyl-prolyl cis-trans isomerase activity"/>
    <property type="evidence" value="ECO:0007669"/>
    <property type="project" value="InterPro"/>
</dbReference>
<gene>
    <name evidence="3" type="ORF">LS65_006345</name>
</gene>
<evidence type="ECO:0000313" key="3">
    <source>
        <dbReference type="EMBL" id="TLE01229.1"/>
    </source>
</evidence>
<dbReference type="RefSeq" id="WP_034360716.1">
    <property type="nucleotide sequence ID" value="NZ_CAJUDB010000005.1"/>
</dbReference>
<keyword evidence="1" id="KW-0732">Signal</keyword>
<dbReference type="OrthoDB" id="5329645at2"/>
<dbReference type="STRING" id="425400.LS65_01360"/>
<keyword evidence="3" id="KW-0413">Isomerase</keyword>
<sequence>MKNIIYGLCLLCACMFSVYGEVVAGIALRVNGYAITLYEIQNLQKQLNISRQEAVDMLINERLKDDEIERFKINVDDFKVDEEITMIAANMNLSKEQLLTQVTRDMTLQEYRSQIKKQLQTRELMQRILSSNVSISSEDELLSYYTKHKKEFFIPSQMRVVRYFSQNDNDLQKAIASPKKNVQGVQKFNETISLSSLNPQIAQVFMNTPNNEFTPVLATGGNGFVSFLIKERLGENLLDFEEAKPLIQQKIIAHKEQSVISEHFNKIRSSANIVTLRE</sequence>
<keyword evidence="4" id="KW-1185">Reference proteome</keyword>
<dbReference type="Pfam" id="PF22506">
    <property type="entry name" value="Cj1289-like_C"/>
    <property type="match status" value="1"/>
</dbReference>
<dbReference type="InterPro" id="IPR055131">
    <property type="entry name" value="Cj1289-like_C"/>
</dbReference>
<evidence type="ECO:0000259" key="2">
    <source>
        <dbReference type="Pfam" id="PF22506"/>
    </source>
</evidence>
<accession>A0A4U8TN67</accession>
<dbReference type="InterPro" id="IPR050280">
    <property type="entry name" value="OMP_Chaperone_SurA"/>
</dbReference>
<reference evidence="3 4" key="1">
    <citation type="journal article" date="2014" name="Genome Announc.">
        <title>Draft genome sequences of eight enterohepatic helicobacter species isolated from both laboratory and wild rodents.</title>
        <authorList>
            <person name="Sheh A."/>
            <person name="Shen Z."/>
            <person name="Fox J.G."/>
        </authorList>
    </citation>
    <scope>NUCLEOTIDE SEQUENCE [LARGE SCALE GENOMIC DNA]</scope>
    <source>
        <strain evidence="3 4">MIT 01-6451</strain>
    </source>
</reference>
<evidence type="ECO:0000256" key="1">
    <source>
        <dbReference type="ARBA" id="ARBA00022729"/>
    </source>
</evidence>
<comment type="caution">
    <text evidence="3">The sequence shown here is derived from an EMBL/GenBank/DDBJ whole genome shotgun (WGS) entry which is preliminary data.</text>
</comment>
<name>A0A4U8TN67_9HELI</name>
<dbReference type="PANTHER" id="PTHR47637:SF1">
    <property type="entry name" value="CHAPERONE SURA"/>
    <property type="match status" value="1"/>
</dbReference>